<sequence length="100" mass="11932">MQTVPLIEIHNDFIIIERVHSLDASHTEIENPRIWHRNTKYLYCIRYMGKRLKRDNCSVKFRITTYFLNPQNLFLKTLSSYTVNNFENRSSSFEDTGVNS</sequence>
<reference evidence="1 2" key="1">
    <citation type="journal article" date="2018" name="Nat. Ecol. Evol.">
        <title>Genomic signatures of mitonuclear coevolution across populations of Tigriopus californicus.</title>
        <authorList>
            <person name="Barreto F.S."/>
            <person name="Watson E.T."/>
            <person name="Lima T.G."/>
            <person name="Willett C.S."/>
            <person name="Edmands S."/>
            <person name="Li W."/>
            <person name="Burton R.S."/>
        </authorList>
    </citation>
    <scope>NUCLEOTIDE SEQUENCE [LARGE SCALE GENOMIC DNA]</scope>
    <source>
        <strain evidence="1 2">San Diego</strain>
    </source>
</reference>
<evidence type="ECO:0000313" key="1">
    <source>
        <dbReference type="EMBL" id="TRY76500.1"/>
    </source>
</evidence>
<accession>A0A553PFP8</accession>
<proteinExistence type="predicted"/>
<dbReference type="EMBL" id="VCGU01000004">
    <property type="protein sequence ID" value="TRY76500.1"/>
    <property type="molecule type" value="Genomic_DNA"/>
</dbReference>
<name>A0A553PFP8_TIGCA</name>
<dbReference type="AlphaFoldDB" id="A0A553PFP8"/>
<organism evidence="1 2">
    <name type="scientific">Tigriopus californicus</name>
    <name type="common">Marine copepod</name>
    <dbReference type="NCBI Taxonomy" id="6832"/>
    <lineage>
        <taxon>Eukaryota</taxon>
        <taxon>Metazoa</taxon>
        <taxon>Ecdysozoa</taxon>
        <taxon>Arthropoda</taxon>
        <taxon>Crustacea</taxon>
        <taxon>Multicrustacea</taxon>
        <taxon>Hexanauplia</taxon>
        <taxon>Copepoda</taxon>
        <taxon>Harpacticoida</taxon>
        <taxon>Harpacticidae</taxon>
        <taxon>Tigriopus</taxon>
    </lineage>
</organism>
<evidence type="ECO:0000313" key="2">
    <source>
        <dbReference type="Proteomes" id="UP000318571"/>
    </source>
</evidence>
<gene>
    <name evidence="1" type="ORF">TCAL_15984</name>
</gene>
<keyword evidence="2" id="KW-1185">Reference proteome</keyword>
<dbReference type="Proteomes" id="UP000318571">
    <property type="component" value="Chromosome 5"/>
</dbReference>
<protein>
    <submittedName>
        <fullName evidence="1">Uncharacterized protein</fullName>
    </submittedName>
</protein>
<comment type="caution">
    <text evidence="1">The sequence shown here is derived from an EMBL/GenBank/DDBJ whole genome shotgun (WGS) entry which is preliminary data.</text>
</comment>